<evidence type="ECO:0000256" key="1">
    <source>
        <dbReference type="ARBA" id="ARBA00004141"/>
    </source>
</evidence>
<evidence type="ECO:0000256" key="14">
    <source>
        <dbReference type="SAM" id="MobiDB-lite"/>
    </source>
</evidence>
<keyword evidence="11" id="KW-0275">Fatty acid biosynthesis</keyword>
<dbReference type="EC" id="4.2.1.134" evidence="4"/>
<dbReference type="InterPro" id="IPR007482">
    <property type="entry name" value="Tyr_Pase-like_PTPLA"/>
</dbReference>
<comment type="caution">
    <text evidence="16">The sequence shown here is derived from an EMBL/GenBank/DDBJ whole genome shotgun (WGS) entry which is preliminary data.</text>
</comment>
<dbReference type="Proteomes" id="UP000688137">
    <property type="component" value="Unassembled WGS sequence"/>
</dbReference>
<feature type="transmembrane region" description="Helical" evidence="15">
    <location>
        <begin position="6"/>
        <end position="29"/>
    </location>
</feature>
<evidence type="ECO:0000313" key="17">
    <source>
        <dbReference type="Proteomes" id="UP000688137"/>
    </source>
</evidence>
<gene>
    <name evidence="16" type="ORF">PPRIM_AZ9-3.1.T0260300</name>
</gene>
<comment type="catalytic activity">
    <reaction evidence="13">
        <text>a very-long-chain (3R)-3-hydroxyacyl-CoA = a very-long-chain (2E)-enoyl-CoA + H2O</text>
        <dbReference type="Rhea" id="RHEA:45812"/>
        <dbReference type="ChEBI" id="CHEBI:15377"/>
        <dbReference type="ChEBI" id="CHEBI:83728"/>
        <dbReference type="ChEBI" id="CHEBI:85440"/>
        <dbReference type="EC" id="4.2.1.134"/>
    </reaction>
</comment>
<dbReference type="GO" id="GO:0030148">
    <property type="term" value="P:sphingolipid biosynthetic process"/>
    <property type="evidence" value="ECO:0007669"/>
    <property type="project" value="TreeGrafter"/>
</dbReference>
<keyword evidence="9" id="KW-0443">Lipid metabolism</keyword>
<evidence type="ECO:0000256" key="4">
    <source>
        <dbReference type="ARBA" id="ARBA00013122"/>
    </source>
</evidence>
<keyword evidence="12" id="KW-0456">Lyase</keyword>
<dbReference type="PANTHER" id="PTHR11035">
    <property type="entry name" value="VERY-LONG-CHAIN (3R)-3-HYDROXYACYL-COA DEHYDRATASE"/>
    <property type="match status" value="1"/>
</dbReference>
<accession>A0A8S1KRQ6</accession>
<feature type="transmembrane region" description="Helical" evidence="15">
    <location>
        <begin position="153"/>
        <end position="172"/>
    </location>
</feature>
<comment type="subcellular location">
    <subcellularLocation>
        <location evidence="1">Membrane</location>
        <topology evidence="1">Multi-pass membrane protein</topology>
    </subcellularLocation>
</comment>
<keyword evidence="5" id="KW-0444">Lipid biosynthesis</keyword>
<name>A0A8S1KRQ6_PARPR</name>
<dbReference type="GO" id="GO:0042761">
    <property type="term" value="P:very long-chain fatty acid biosynthetic process"/>
    <property type="evidence" value="ECO:0007669"/>
    <property type="project" value="TreeGrafter"/>
</dbReference>
<keyword evidence="10 15" id="KW-0472">Membrane</keyword>
<keyword evidence="8 15" id="KW-1133">Transmembrane helix</keyword>
<keyword evidence="17" id="KW-1185">Reference proteome</keyword>
<feature type="compositionally biased region" description="Polar residues" evidence="14">
    <location>
        <begin position="181"/>
        <end position="198"/>
    </location>
</feature>
<evidence type="ECO:0000256" key="3">
    <source>
        <dbReference type="ARBA" id="ARBA00007811"/>
    </source>
</evidence>
<dbReference type="OMA" id="SEWWLMY"/>
<feature type="transmembrane region" description="Helical" evidence="15">
    <location>
        <begin position="123"/>
        <end position="141"/>
    </location>
</feature>
<comment type="pathway">
    <text evidence="2">Lipid metabolism; fatty acid biosynthesis.</text>
</comment>
<evidence type="ECO:0000256" key="7">
    <source>
        <dbReference type="ARBA" id="ARBA00022832"/>
    </source>
</evidence>
<evidence type="ECO:0000256" key="8">
    <source>
        <dbReference type="ARBA" id="ARBA00022989"/>
    </source>
</evidence>
<feature type="region of interest" description="Disordered" evidence="14">
    <location>
        <begin position="179"/>
        <end position="204"/>
    </location>
</feature>
<sequence>MFGLISLVYNVSQLIGWSTILGLIMLELINGTEKTGQIVWLVHVMQISQIYDLISNIIGLTSGSLISNVLQLGGRLVVALLFMYDGVCFCCLINAVIAWSLAEIIRFSYYLFKNNSLFKTLRYNAFMVLYPIGILGELRTVNQSLAIYDQIQIRGLQIILILGGFFMYAQMLSAKRKHSKQTGVDQKQNVKQRSNSPVNRPKRE</sequence>
<evidence type="ECO:0000256" key="11">
    <source>
        <dbReference type="ARBA" id="ARBA00023160"/>
    </source>
</evidence>
<evidence type="ECO:0000313" key="16">
    <source>
        <dbReference type="EMBL" id="CAD8057948.1"/>
    </source>
</evidence>
<feature type="transmembrane region" description="Helical" evidence="15">
    <location>
        <begin position="76"/>
        <end position="102"/>
    </location>
</feature>
<dbReference type="GO" id="GO:0005789">
    <property type="term" value="C:endoplasmic reticulum membrane"/>
    <property type="evidence" value="ECO:0007669"/>
    <property type="project" value="TreeGrafter"/>
</dbReference>
<evidence type="ECO:0000256" key="15">
    <source>
        <dbReference type="SAM" id="Phobius"/>
    </source>
</evidence>
<organism evidence="16 17">
    <name type="scientific">Paramecium primaurelia</name>
    <dbReference type="NCBI Taxonomy" id="5886"/>
    <lineage>
        <taxon>Eukaryota</taxon>
        <taxon>Sar</taxon>
        <taxon>Alveolata</taxon>
        <taxon>Ciliophora</taxon>
        <taxon>Intramacronucleata</taxon>
        <taxon>Oligohymenophorea</taxon>
        <taxon>Peniculida</taxon>
        <taxon>Parameciidae</taxon>
        <taxon>Paramecium</taxon>
    </lineage>
</organism>
<dbReference type="GO" id="GO:0030497">
    <property type="term" value="P:fatty acid elongation"/>
    <property type="evidence" value="ECO:0007669"/>
    <property type="project" value="TreeGrafter"/>
</dbReference>
<keyword evidence="7" id="KW-0276">Fatty acid metabolism</keyword>
<evidence type="ECO:0000256" key="13">
    <source>
        <dbReference type="ARBA" id="ARBA00036671"/>
    </source>
</evidence>
<dbReference type="GO" id="GO:0102158">
    <property type="term" value="F:very-long-chain (3R)-3-hydroxyacyl-CoA dehydratase activity"/>
    <property type="evidence" value="ECO:0007669"/>
    <property type="project" value="UniProtKB-EC"/>
</dbReference>
<dbReference type="AlphaFoldDB" id="A0A8S1KRQ6"/>
<comment type="similarity">
    <text evidence="3">Belongs to the very long-chain fatty acids dehydratase HACD family.</text>
</comment>
<dbReference type="PANTHER" id="PTHR11035:SF3">
    <property type="entry name" value="VERY-LONG-CHAIN (3R)-3-HYDROXYACYL-COA DEHYDRATASE"/>
    <property type="match status" value="1"/>
</dbReference>
<reference evidence="16" key="1">
    <citation type="submission" date="2021-01" db="EMBL/GenBank/DDBJ databases">
        <authorList>
            <consortium name="Genoscope - CEA"/>
            <person name="William W."/>
        </authorList>
    </citation>
    <scope>NUCLEOTIDE SEQUENCE</scope>
</reference>
<proteinExistence type="inferred from homology"/>
<dbReference type="EMBL" id="CAJJDM010000025">
    <property type="protein sequence ID" value="CAD8057948.1"/>
    <property type="molecule type" value="Genomic_DNA"/>
</dbReference>
<evidence type="ECO:0000256" key="6">
    <source>
        <dbReference type="ARBA" id="ARBA00022692"/>
    </source>
</evidence>
<evidence type="ECO:0000256" key="10">
    <source>
        <dbReference type="ARBA" id="ARBA00023136"/>
    </source>
</evidence>
<dbReference type="Pfam" id="PF04387">
    <property type="entry name" value="PTPLA"/>
    <property type="match status" value="1"/>
</dbReference>
<evidence type="ECO:0000256" key="12">
    <source>
        <dbReference type="ARBA" id="ARBA00023239"/>
    </source>
</evidence>
<evidence type="ECO:0000256" key="2">
    <source>
        <dbReference type="ARBA" id="ARBA00005194"/>
    </source>
</evidence>
<keyword evidence="6 15" id="KW-0812">Transmembrane</keyword>
<protein>
    <recommendedName>
        <fullName evidence="4">very-long-chain (3R)-3-hydroxyacyl-CoA dehydratase</fullName>
        <ecNumber evidence="4">4.2.1.134</ecNumber>
    </recommendedName>
</protein>
<evidence type="ECO:0000256" key="5">
    <source>
        <dbReference type="ARBA" id="ARBA00022516"/>
    </source>
</evidence>
<evidence type="ECO:0000256" key="9">
    <source>
        <dbReference type="ARBA" id="ARBA00023098"/>
    </source>
</evidence>